<organism evidence="2 3">
    <name type="scientific">Lysinibacillus mangiferihumi</name>
    <dbReference type="NCBI Taxonomy" id="1130819"/>
    <lineage>
        <taxon>Bacteria</taxon>
        <taxon>Bacillati</taxon>
        <taxon>Bacillota</taxon>
        <taxon>Bacilli</taxon>
        <taxon>Bacillales</taxon>
        <taxon>Bacillaceae</taxon>
        <taxon>Lysinibacillus</taxon>
    </lineage>
</organism>
<protein>
    <submittedName>
        <fullName evidence="2">Uncharacterized protein</fullName>
    </submittedName>
</protein>
<keyword evidence="1" id="KW-0472">Membrane</keyword>
<accession>A0A4U2XZR9</accession>
<evidence type="ECO:0000256" key="1">
    <source>
        <dbReference type="SAM" id="Phobius"/>
    </source>
</evidence>
<evidence type="ECO:0000313" key="3">
    <source>
        <dbReference type="Proteomes" id="UP000308744"/>
    </source>
</evidence>
<gene>
    <name evidence="2" type="ORF">FC756_23610</name>
</gene>
<name>A0A4U2XZR9_9BACI</name>
<comment type="caution">
    <text evidence="2">The sequence shown here is derived from an EMBL/GenBank/DDBJ whole genome shotgun (WGS) entry which is preliminary data.</text>
</comment>
<keyword evidence="1" id="KW-0812">Transmembrane</keyword>
<feature type="transmembrane region" description="Helical" evidence="1">
    <location>
        <begin position="6"/>
        <end position="23"/>
    </location>
</feature>
<keyword evidence="3" id="KW-1185">Reference proteome</keyword>
<sequence>MISYMYGAICPGLLAILTVFVAIRSGFVAILRPFVAIRSGFVAILTLFVAIDAFNQIKSDFCPNAKIACSLFYCIESFIPY</sequence>
<reference evidence="2 3" key="1">
    <citation type="submission" date="2019-04" db="EMBL/GenBank/DDBJ databases">
        <title>Lysinibacillus genome sequencing.</title>
        <authorList>
            <person name="Dunlap C."/>
        </authorList>
    </citation>
    <scope>NUCLEOTIDE SEQUENCE [LARGE SCALE GENOMIC DNA]</scope>
    <source>
        <strain evidence="2 3">CCTCC AB 2010389</strain>
    </source>
</reference>
<keyword evidence="1" id="KW-1133">Transmembrane helix</keyword>
<dbReference type="Proteomes" id="UP000308744">
    <property type="component" value="Unassembled WGS sequence"/>
</dbReference>
<dbReference type="AlphaFoldDB" id="A0A4U2XZR9"/>
<dbReference type="RefSeq" id="WP_153063488.1">
    <property type="nucleotide sequence ID" value="NZ_PYWM01000011.1"/>
</dbReference>
<dbReference type="EMBL" id="SZPU01000108">
    <property type="protein sequence ID" value="TKI53520.1"/>
    <property type="molecule type" value="Genomic_DNA"/>
</dbReference>
<evidence type="ECO:0000313" key="2">
    <source>
        <dbReference type="EMBL" id="TKI53520.1"/>
    </source>
</evidence>
<proteinExistence type="predicted"/>
<feature type="transmembrane region" description="Helical" evidence="1">
    <location>
        <begin position="35"/>
        <end position="54"/>
    </location>
</feature>